<evidence type="ECO:0000259" key="5">
    <source>
        <dbReference type="PROSITE" id="PS00715"/>
    </source>
</evidence>
<protein>
    <submittedName>
        <fullName evidence="6">RNA polymerase factor sigma-32</fullName>
    </submittedName>
</protein>
<accession>A0A3B9IPA0</accession>
<name>A0A3B9IPA0_9PROT</name>
<dbReference type="EMBL" id="DMAI01000317">
    <property type="protein sequence ID" value="HAE49580.1"/>
    <property type="molecule type" value="Genomic_DNA"/>
</dbReference>
<dbReference type="Pfam" id="PF04542">
    <property type="entry name" value="Sigma70_r2"/>
    <property type="match status" value="1"/>
</dbReference>
<dbReference type="Gene3D" id="1.10.601.10">
    <property type="entry name" value="RNA Polymerase Primary Sigma Factor"/>
    <property type="match status" value="1"/>
</dbReference>
<organism evidence="6 7">
    <name type="scientific">Tistrella mobilis</name>
    <dbReference type="NCBI Taxonomy" id="171437"/>
    <lineage>
        <taxon>Bacteria</taxon>
        <taxon>Pseudomonadati</taxon>
        <taxon>Pseudomonadota</taxon>
        <taxon>Alphaproteobacteria</taxon>
        <taxon>Geminicoccales</taxon>
        <taxon>Geminicoccaceae</taxon>
        <taxon>Tistrella</taxon>
    </lineage>
</organism>
<dbReference type="Proteomes" id="UP000257706">
    <property type="component" value="Unassembled WGS sequence"/>
</dbReference>
<dbReference type="GO" id="GO:0006352">
    <property type="term" value="P:DNA-templated transcription initiation"/>
    <property type="evidence" value="ECO:0007669"/>
    <property type="project" value="InterPro"/>
</dbReference>
<dbReference type="PRINTS" id="PR00046">
    <property type="entry name" value="SIGMA70FCT"/>
</dbReference>
<dbReference type="InterPro" id="IPR009042">
    <property type="entry name" value="RNA_pol_sigma70_r1_2"/>
</dbReference>
<comment type="caution">
    <text evidence="6">The sequence shown here is derived from an EMBL/GenBank/DDBJ whole genome shotgun (WGS) entry which is preliminary data.</text>
</comment>
<dbReference type="AlphaFoldDB" id="A0A3B9IPA0"/>
<gene>
    <name evidence="6" type="ORF">DCK97_19365</name>
</gene>
<dbReference type="GO" id="GO:0016987">
    <property type="term" value="F:sigma factor activity"/>
    <property type="evidence" value="ECO:0007669"/>
    <property type="project" value="UniProtKB-KW"/>
</dbReference>
<sequence length="112" mass="12950">MIDRLTRNVRAAGRSQDRGDTRYFSAVQRQPLLTREEEADLAMRVKAGDREAADILVRSHLRLVIKVASRYRNYGLPMNELVQEGSIGLMQAVERFDPERGVRLATYAMWWI</sequence>
<evidence type="ECO:0000313" key="7">
    <source>
        <dbReference type="Proteomes" id="UP000257706"/>
    </source>
</evidence>
<dbReference type="InterPro" id="IPR014284">
    <property type="entry name" value="RNA_pol_sigma-70_dom"/>
</dbReference>
<dbReference type="NCBIfam" id="TIGR02937">
    <property type="entry name" value="sigma70-ECF"/>
    <property type="match status" value="1"/>
</dbReference>
<keyword evidence="1" id="KW-0805">Transcription regulation</keyword>
<proteinExistence type="predicted"/>
<evidence type="ECO:0000256" key="4">
    <source>
        <dbReference type="ARBA" id="ARBA00023163"/>
    </source>
</evidence>
<feature type="non-terminal residue" evidence="6">
    <location>
        <position position="112"/>
    </location>
</feature>
<keyword evidence="2" id="KW-0731">Sigma factor</keyword>
<dbReference type="InterPro" id="IPR050813">
    <property type="entry name" value="Sigma-70_Factor"/>
</dbReference>
<dbReference type="GO" id="GO:0003677">
    <property type="term" value="F:DNA binding"/>
    <property type="evidence" value="ECO:0007669"/>
    <property type="project" value="UniProtKB-KW"/>
</dbReference>
<dbReference type="InterPro" id="IPR007627">
    <property type="entry name" value="RNA_pol_sigma70_r2"/>
</dbReference>
<evidence type="ECO:0000256" key="1">
    <source>
        <dbReference type="ARBA" id="ARBA00023015"/>
    </source>
</evidence>
<evidence type="ECO:0000256" key="2">
    <source>
        <dbReference type="ARBA" id="ARBA00023082"/>
    </source>
</evidence>
<dbReference type="PROSITE" id="PS00715">
    <property type="entry name" value="SIGMA70_1"/>
    <property type="match status" value="1"/>
</dbReference>
<keyword evidence="3" id="KW-0238">DNA-binding</keyword>
<dbReference type="PANTHER" id="PTHR30376">
    <property type="entry name" value="SIGMA FACTOR RPOH HEAT SHOCK RELATED"/>
    <property type="match status" value="1"/>
</dbReference>
<keyword evidence="4" id="KW-0804">Transcription</keyword>
<dbReference type="InterPro" id="IPR013325">
    <property type="entry name" value="RNA_pol_sigma_r2"/>
</dbReference>
<dbReference type="InterPro" id="IPR000943">
    <property type="entry name" value="RNA_pol_sigma70"/>
</dbReference>
<evidence type="ECO:0000313" key="6">
    <source>
        <dbReference type="EMBL" id="HAE49580.1"/>
    </source>
</evidence>
<reference evidence="6 7" key="1">
    <citation type="journal article" date="2018" name="Nat. Biotechnol.">
        <title>A standardized bacterial taxonomy based on genome phylogeny substantially revises the tree of life.</title>
        <authorList>
            <person name="Parks D.H."/>
            <person name="Chuvochina M."/>
            <person name="Waite D.W."/>
            <person name="Rinke C."/>
            <person name="Skarshewski A."/>
            <person name="Chaumeil P.A."/>
            <person name="Hugenholtz P."/>
        </authorList>
    </citation>
    <scope>NUCLEOTIDE SEQUENCE [LARGE SCALE GENOMIC DNA]</scope>
    <source>
        <strain evidence="6">UBA8739</strain>
    </source>
</reference>
<evidence type="ECO:0000256" key="3">
    <source>
        <dbReference type="ARBA" id="ARBA00023125"/>
    </source>
</evidence>
<feature type="domain" description="RNA polymerase sigma-70" evidence="5">
    <location>
        <begin position="80"/>
        <end position="93"/>
    </location>
</feature>
<dbReference type="PANTHER" id="PTHR30376:SF3">
    <property type="entry name" value="RNA POLYMERASE SIGMA FACTOR RPOH"/>
    <property type="match status" value="1"/>
</dbReference>
<dbReference type="SUPFAM" id="SSF88946">
    <property type="entry name" value="Sigma2 domain of RNA polymerase sigma factors"/>
    <property type="match status" value="1"/>
</dbReference>
<dbReference type="Pfam" id="PF00140">
    <property type="entry name" value="Sigma70_r1_2"/>
    <property type="match status" value="1"/>
</dbReference>